<dbReference type="RefSeq" id="WP_045774904.1">
    <property type="nucleotide sequence ID" value="NZ_LAJY01000098.1"/>
</dbReference>
<reference evidence="1 2" key="1">
    <citation type="submission" date="2015-03" db="EMBL/GenBank/DDBJ databases">
        <title>Draft genome sequence of Elstera litoralis.</title>
        <authorList>
            <person name="Rahalkar M.C."/>
            <person name="Dhakephalkar P.K."/>
            <person name="Pore S.D."/>
            <person name="Arora P."/>
            <person name="Kapse N.G."/>
            <person name="Pandit P.S."/>
        </authorList>
    </citation>
    <scope>NUCLEOTIDE SEQUENCE [LARGE SCALE GENOMIC DNA]</scope>
    <source>
        <strain evidence="1 2">Dia-1</strain>
    </source>
</reference>
<dbReference type="OrthoDB" id="9791073at2"/>
<name>A0A0F3IUW0_9PROT</name>
<dbReference type="Gene3D" id="3.40.50.1000">
    <property type="entry name" value="HAD superfamily/HAD-like"/>
    <property type="match status" value="2"/>
</dbReference>
<dbReference type="InterPro" id="IPR006356">
    <property type="entry name" value="HAD-SF_hydro_IIA_hyp3"/>
</dbReference>
<dbReference type="GO" id="GO:0005737">
    <property type="term" value="C:cytoplasm"/>
    <property type="evidence" value="ECO:0007669"/>
    <property type="project" value="TreeGrafter"/>
</dbReference>
<dbReference type="Proteomes" id="UP000033774">
    <property type="component" value="Unassembled WGS sequence"/>
</dbReference>
<comment type="caution">
    <text evidence="1">The sequence shown here is derived from an EMBL/GenBank/DDBJ whole genome shotgun (WGS) entry which is preliminary data.</text>
</comment>
<keyword evidence="2" id="KW-1185">Reference proteome</keyword>
<accession>A0A0F3IUW0</accession>
<proteinExistence type="predicted"/>
<sequence length="287" mass="31256">MVQVIPALEPVLDRYDGFIIDLWGVLHDGLSPFPWARSTLIALKAAGKRVGLLSNAPRPAAVVAAKMRDLGFADHDWDFLMTSGQDAWEHLRTRPDPWYQALGANHYLIGLPKDEGLLVDLPGLRVFDVSDADYLINAGIDFGQTLDNVRPLLEDALGRGLPMVCANPDHWIVSDGRPEVCAGLLAAFYEHQGGTVRYHGKPFPGVYATCLGLLDGIPKSRVLAIGDGLKTDIKGANGAGIDSVLITSGVHGEALRLESDGWFDEVALQQLMAQEQAQPTYVLHRFQ</sequence>
<protein>
    <recommendedName>
        <fullName evidence="3">HAD family hydrolase</fullName>
    </recommendedName>
</protein>
<organism evidence="1 2">
    <name type="scientific">Elstera litoralis</name>
    <dbReference type="NCBI Taxonomy" id="552518"/>
    <lineage>
        <taxon>Bacteria</taxon>
        <taxon>Pseudomonadati</taxon>
        <taxon>Pseudomonadota</taxon>
        <taxon>Alphaproteobacteria</taxon>
        <taxon>Rhodospirillales</taxon>
        <taxon>Rhodospirillaceae</taxon>
        <taxon>Elstera</taxon>
    </lineage>
</organism>
<dbReference type="EMBL" id="LAJY01000098">
    <property type="protein sequence ID" value="KJV10412.1"/>
    <property type="molecule type" value="Genomic_DNA"/>
</dbReference>
<dbReference type="InterPro" id="IPR006357">
    <property type="entry name" value="HAD-SF_hydro_IIA"/>
</dbReference>
<dbReference type="NCBIfam" id="TIGR01459">
    <property type="entry name" value="HAD-SF-IIA-hyp4"/>
    <property type="match status" value="1"/>
</dbReference>
<gene>
    <name evidence="1" type="ORF">VZ95_05095</name>
</gene>
<dbReference type="AlphaFoldDB" id="A0A0F3IUW0"/>
<evidence type="ECO:0000313" key="2">
    <source>
        <dbReference type="Proteomes" id="UP000033774"/>
    </source>
</evidence>
<evidence type="ECO:0008006" key="3">
    <source>
        <dbReference type="Google" id="ProtNLM"/>
    </source>
</evidence>
<dbReference type="GO" id="GO:0016791">
    <property type="term" value="F:phosphatase activity"/>
    <property type="evidence" value="ECO:0007669"/>
    <property type="project" value="TreeGrafter"/>
</dbReference>
<dbReference type="InterPro" id="IPR023214">
    <property type="entry name" value="HAD_sf"/>
</dbReference>
<evidence type="ECO:0000313" key="1">
    <source>
        <dbReference type="EMBL" id="KJV10412.1"/>
    </source>
</evidence>
<dbReference type="InterPro" id="IPR036412">
    <property type="entry name" value="HAD-like_sf"/>
</dbReference>
<dbReference type="SUPFAM" id="SSF56784">
    <property type="entry name" value="HAD-like"/>
    <property type="match status" value="1"/>
</dbReference>
<dbReference type="PANTHER" id="PTHR19288">
    <property type="entry name" value="4-NITROPHENYLPHOSPHATASE-RELATED"/>
    <property type="match status" value="1"/>
</dbReference>
<dbReference type="Pfam" id="PF13344">
    <property type="entry name" value="Hydrolase_6"/>
    <property type="match status" value="1"/>
</dbReference>
<dbReference type="Pfam" id="PF13242">
    <property type="entry name" value="Hydrolase_like"/>
    <property type="match status" value="1"/>
</dbReference>
<dbReference type="PANTHER" id="PTHR19288:SF90">
    <property type="entry name" value="OS08G0542600 PROTEIN"/>
    <property type="match status" value="1"/>
</dbReference>